<dbReference type="STRING" id="22663.A0A2I0J574"/>
<keyword evidence="4" id="KW-1185">Reference proteome</keyword>
<gene>
    <name evidence="3" type="ORF">CRG98_028242</name>
</gene>
<comment type="caution">
    <text evidence="3">The sequence shown here is derived from an EMBL/GenBank/DDBJ whole genome shotgun (WGS) entry which is preliminary data.</text>
</comment>
<dbReference type="InterPro" id="IPR041588">
    <property type="entry name" value="Integrase_H2C2"/>
</dbReference>
<dbReference type="InterPro" id="IPR043502">
    <property type="entry name" value="DNA/RNA_pol_sf"/>
</dbReference>
<organism evidence="3 4">
    <name type="scientific">Punica granatum</name>
    <name type="common">Pomegranate</name>
    <dbReference type="NCBI Taxonomy" id="22663"/>
    <lineage>
        <taxon>Eukaryota</taxon>
        <taxon>Viridiplantae</taxon>
        <taxon>Streptophyta</taxon>
        <taxon>Embryophyta</taxon>
        <taxon>Tracheophyta</taxon>
        <taxon>Spermatophyta</taxon>
        <taxon>Magnoliopsida</taxon>
        <taxon>eudicotyledons</taxon>
        <taxon>Gunneridae</taxon>
        <taxon>Pentapetalae</taxon>
        <taxon>rosids</taxon>
        <taxon>malvids</taxon>
        <taxon>Myrtales</taxon>
        <taxon>Lythraceae</taxon>
        <taxon>Punica</taxon>
    </lineage>
</organism>
<evidence type="ECO:0000259" key="1">
    <source>
        <dbReference type="Pfam" id="PF17919"/>
    </source>
</evidence>
<evidence type="ECO:0000259" key="2">
    <source>
        <dbReference type="Pfam" id="PF17921"/>
    </source>
</evidence>
<dbReference type="CDD" id="cd09274">
    <property type="entry name" value="RNase_HI_RT_Ty3"/>
    <property type="match status" value="1"/>
</dbReference>
<feature type="domain" description="Integrase zinc-binding" evidence="2">
    <location>
        <begin position="150"/>
        <end position="207"/>
    </location>
</feature>
<evidence type="ECO:0000313" key="4">
    <source>
        <dbReference type="Proteomes" id="UP000233551"/>
    </source>
</evidence>
<proteinExistence type="predicted"/>
<dbReference type="AlphaFoldDB" id="A0A2I0J574"/>
<accession>A0A2I0J574</accession>
<dbReference type="Proteomes" id="UP000233551">
    <property type="component" value="Unassembled WGS sequence"/>
</dbReference>
<dbReference type="PANTHER" id="PTHR34072:SF57">
    <property type="entry name" value="RNA-DIRECTED DNA POLYMERASE"/>
    <property type="match status" value="1"/>
</dbReference>
<dbReference type="InterPro" id="IPR041577">
    <property type="entry name" value="RT_RNaseH_2"/>
</dbReference>
<evidence type="ECO:0000313" key="3">
    <source>
        <dbReference type="EMBL" id="PKI51381.1"/>
    </source>
</evidence>
<sequence>MTDASDYALGAVLGQRMDKRSHVTYHASKTLDAAQHNYSTTETELLAIFLLAKKESKPRLICWILLLQEFNLKIKDRKGSENSVADHLSRLVRGDEPCYANLVNFVVTGTFSPGLTKAKRNKLRSDSRYYIWDEPYLWKLCRDQVIRHCVPNNEIHSILAHCHSDACGGHFGPKRTARKILDSGFYWETLFRAAHGFCKGCERCQRVGNISLKSILEKTVNPSRKDWSSRLDDALWAYIIVYKTPIGMSPYGLIFGKLCHLPVEIEHRAFWAVI</sequence>
<evidence type="ECO:0008006" key="5">
    <source>
        <dbReference type="Google" id="ProtNLM"/>
    </source>
</evidence>
<reference evidence="3 4" key="1">
    <citation type="submission" date="2017-11" db="EMBL/GenBank/DDBJ databases">
        <title>De-novo sequencing of pomegranate (Punica granatum L.) genome.</title>
        <authorList>
            <person name="Akparov Z."/>
            <person name="Amiraslanov A."/>
            <person name="Hajiyeva S."/>
            <person name="Abbasov M."/>
            <person name="Kaur K."/>
            <person name="Hamwieh A."/>
            <person name="Solovyev V."/>
            <person name="Salamov A."/>
            <person name="Braich B."/>
            <person name="Kosarev P."/>
            <person name="Mahmoud A."/>
            <person name="Hajiyev E."/>
            <person name="Babayeva S."/>
            <person name="Izzatullayeva V."/>
            <person name="Mammadov A."/>
            <person name="Mammadov A."/>
            <person name="Sharifova S."/>
            <person name="Ojaghi J."/>
            <person name="Eynullazada K."/>
            <person name="Bayramov B."/>
            <person name="Abdulazimova A."/>
            <person name="Shahmuradov I."/>
        </authorList>
    </citation>
    <scope>NUCLEOTIDE SEQUENCE [LARGE SCALE GENOMIC DNA]</scope>
    <source>
        <strain evidence="4">cv. AG2017</strain>
        <tissue evidence="3">Leaf</tissue>
    </source>
</reference>
<feature type="domain" description="Reverse transcriptase/retrotransposon-derived protein RNase H-like" evidence="1">
    <location>
        <begin position="1"/>
        <end position="54"/>
    </location>
</feature>
<dbReference type="Pfam" id="PF17919">
    <property type="entry name" value="RT_RNaseH_2"/>
    <property type="match status" value="1"/>
</dbReference>
<dbReference type="Pfam" id="PF17921">
    <property type="entry name" value="Integrase_H2C2"/>
    <property type="match status" value="1"/>
</dbReference>
<dbReference type="EMBL" id="PGOL01002010">
    <property type="protein sequence ID" value="PKI51381.1"/>
    <property type="molecule type" value="Genomic_DNA"/>
</dbReference>
<dbReference type="PANTHER" id="PTHR34072">
    <property type="entry name" value="ENZYMATIC POLYPROTEIN-RELATED"/>
    <property type="match status" value="1"/>
</dbReference>
<dbReference type="Gene3D" id="1.10.340.70">
    <property type="match status" value="1"/>
</dbReference>
<dbReference type="SUPFAM" id="SSF56672">
    <property type="entry name" value="DNA/RNA polymerases"/>
    <property type="match status" value="1"/>
</dbReference>
<name>A0A2I0J574_PUNGR</name>
<protein>
    <recommendedName>
        <fullName evidence="5">Reverse transcriptase/retrotransposon-derived protein RNase H-like domain-containing protein</fullName>
    </recommendedName>
</protein>